<dbReference type="GO" id="GO:0004497">
    <property type="term" value="F:monooxygenase activity"/>
    <property type="evidence" value="ECO:0007669"/>
    <property type="project" value="UniProtKB-KW"/>
</dbReference>
<keyword evidence="2" id="KW-0285">Flavoprotein</keyword>
<dbReference type="Proteomes" id="UP001243330">
    <property type="component" value="Unassembled WGS sequence"/>
</dbReference>
<evidence type="ECO:0000313" key="8">
    <source>
        <dbReference type="Proteomes" id="UP001243330"/>
    </source>
</evidence>
<protein>
    <recommendedName>
        <fullName evidence="6">FAD-binding domain-containing protein</fullName>
    </recommendedName>
</protein>
<evidence type="ECO:0000256" key="3">
    <source>
        <dbReference type="ARBA" id="ARBA00022827"/>
    </source>
</evidence>
<evidence type="ECO:0000259" key="6">
    <source>
        <dbReference type="Pfam" id="PF01494"/>
    </source>
</evidence>
<evidence type="ECO:0000256" key="5">
    <source>
        <dbReference type="ARBA" id="ARBA00023033"/>
    </source>
</evidence>
<dbReference type="InterPro" id="IPR002938">
    <property type="entry name" value="FAD-bd"/>
</dbReference>
<feature type="domain" description="FAD-binding" evidence="6">
    <location>
        <begin position="9"/>
        <end position="95"/>
    </location>
</feature>
<evidence type="ECO:0000256" key="2">
    <source>
        <dbReference type="ARBA" id="ARBA00022630"/>
    </source>
</evidence>
<sequence length="139" mass="15798">MQTLLSMADPSTIKLWKLFDRRVLKTWVNGYAALLGDAAHPFLPHQGQGGAQAIEDAAALGALFPMGTRKEDVQRRLDAYMKARYDRATMVQDFSRQMAFQTDEQDKVGGFSMNPMEFSKMNFNHNAYVHAREILNQQL</sequence>
<evidence type="ECO:0000313" key="7">
    <source>
        <dbReference type="EMBL" id="KAK1848443.1"/>
    </source>
</evidence>
<dbReference type="PANTHER" id="PTHR13789">
    <property type="entry name" value="MONOOXYGENASE"/>
    <property type="match status" value="1"/>
</dbReference>
<keyword evidence="4" id="KW-0560">Oxidoreductase</keyword>
<evidence type="ECO:0000256" key="1">
    <source>
        <dbReference type="ARBA" id="ARBA00007992"/>
    </source>
</evidence>
<dbReference type="PANTHER" id="PTHR13789:SF261">
    <property type="entry name" value="HYDROXYLASE, PUTATIVE (AFU_ORTHOLOGUE AFUA_7G00590)-RELATED"/>
    <property type="match status" value="1"/>
</dbReference>
<comment type="caution">
    <text evidence="7">The sequence shown here is derived from an EMBL/GenBank/DDBJ whole genome shotgun (WGS) entry which is preliminary data.</text>
</comment>
<proteinExistence type="inferred from homology"/>
<keyword evidence="5" id="KW-0503">Monooxygenase</keyword>
<dbReference type="InterPro" id="IPR036188">
    <property type="entry name" value="FAD/NAD-bd_sf"/>
</dbReference>
<dbReference type="Gene3D" id="3.50.50.60">
    <property type="entry name" value="FAD/NAD(P)-binding domain"/>
    <property type="match status" value="1"/>
</dbReference>
<keyword evidence="8" id="KW-1185">Reference proteome</keyword>
<organism evidence="7 8">
    <name type="scientific">Colletotrichum chrysophilum</name>
    <dbReference type="NCBI Taxonomy" id="1836956"/>
    <lineage>
        <taxon>Eukaryota</taxon>
        <taxon>Fungi</taxon>
        <taxon>Dikarya</taxon>
        <taxon>Ascomycota</taxon>
        <taxon>Pezizomycotina</taxon>
        <taxon>Sordariomycetes</taxon>
        <taxon>Hypocreomycetidae</taxon>
        <taxon>Glomerellales</taxon>
        <taxon>Glomerellaceae</taxon>
        <taxon>Colletotrichum</taxon>
        <taxon>Colletotrichum gloeosporioides species complex</taxon>
    </lineage>
</organism>
<comment type="similarity">
    <text evidence="1">Belongs to the paxM FAD-dependent monooxygenase family.</text>
</comment>
<evidence type="ECO:0000256" key="4">
    <source>
        <dbReference type="ARBA" id="ARBA00023002"/>
    </source>
</evidence>
<dbReference type="InterPro" id="IPR050493">
    <property type="entry name" value="FAD-dep_Monooxygenase_BioMet"/>
</dbReference>
<gene>
    <name evidence="7" type="ORF">CCHR01_08905</name>
</gene>
<dbReference type="EMBL" id="JAQOWY010000171">
    <property type="protein sequence ID" value="KAK1848443.1"/>
    <property type="molecule type" value="Genomic_DNA"/>
</dbReference>
<reference evidence="7" key="1">
    <citation type="submission" date="2023-01" db="EMBL/GenBank/DDBJ databases">
        <title>Colletotrichum chrysophilum M932 genome sequence.</title>
        <authorList>
            <person name="Baroncelli R."/>
        </authorList>
    </citation>
    <scope>NUCLEOTIDE SEQUENCE</scope>
    <source>
        <strain evidence="7">M932</strain>
    </source>
</reference>
<dbReference type="AlphaFoldDB" id="A0AAD9AI22"/>
<dbReference type="GO" id="GO:0071949">
    <property type="term" value="F:FAD binding"/>
    <property type="evidence" value="ECO:0007669"/>
    <property type="project" value="InterPro"/>
</dbReference>
<dbReference type="SUPFAM" id="SSF51905">
    <property type="entry name" value="FAD/NAD(P)-binding domain"/>
    <property type="match status" value="1"/>
</dbReference>
<name>A0AAD9AI22_9PEZI</name>
<keyword evidence="3" id="KW-0274">FAD</keyword>
<dbReference type="Pfam" id="PF01494">
    <property type="entry name" value="FAD_binding_3"/>
    <property type="match status" value="1"/>
</dbReference>
<accession>A0AAD9AI22</accession>